<dbReference type="InterPro" id="IPR037151">
    <property type="entry name" value="AlkB-like_sf"/>
</dbReference>
<dbReference type="PANTHER" id="PTHR16557">
    <property type="entry name" value="ALKYLATED DNA REPAIR PROTEIN ALKB-RELATED"/>
    <property type="match status" value="1"/>
</dbReference>
<protein>
    <submittedName>
        <fullName evidence="4">Uncharacterized protein</fullName>
    </submittedName>
</protein>
<dbReference type="Proteomes" id="UP001341281">
    <property type="component" value="Chromosome 06"/>
</dbReference>
<dbReference type="EMBL" id="CP144750">
    <property type="protein sequence ID" value="WVZ80587.1"/>
    <property type="molecule type" value="Genomic_DNA"/>
</dbReference>
<proteinExistence type="inferred from homology"/>
<evidence type="ECO:0000256" key="3">
    <source>
        <dbReference type="SAM" id="MobiDB-lite"/>
    </source>
</evidence>
<dbReference type="InterPro" id="IPR004574">
    <property type="entry name" value="Alkb"/>
</dbReference>
<keyword evidence="5" id="KW-1185">Reference proteome</keyword>
<feature type="region of interest" description="Disordered" evidence="3">
    <location>
        <begin position="41"/>
        <end position="66"/>
    </location>
</feature>
<comment type="similarity">
    <text evidence="2">Belongs to the alkB family.</text>
</comment>
<evidence type="ECO:0000256" key="1">
    <source>
        <dbReference type="ARBA" id="ARBA00001954"/>
    </source>
</evidence>
<accession>A0AAQ3TYD5</accession>
<organism evidence="4 5">
    <name type="scientific">Paspalum notatum var. saurae</name>
    <dbReference type="NCBI Taxonomy" id="547442"/>
    <lineage>
        <taxon>Eukaryota</taxon>
        <taxon>Viridiplantae</taxon>
        <taxon>Streptophyta</taxon>
        <taxon>Embryophyta</taxon>
        <taxon>Tracheophyta</taxon>
        <taxon>Spermatophyta</taxon>
        <taxon>Magnoliopsida</taxon>
        <taxon>Liliopsida</taxon>
        <taxon>Poales</taxon>
        <taxon>Poaceae</taxon>
        <taxon>PACMAD clade</taxon>
        <taxon>Panicoideae</taxon>
        <taxon>Andropogonodae</taxon>
        <taxon>Paspaleae</taxon>
        <taxon>Paspalinae</taxon>
        <taxon>Paspalum</taxon>
    </lineage>
</organism>
<dbReference type="PANTHER" id="PTHR16557:SF2">
    <property type="entry name" value="NUCLEIC ACID DIOXYGENASE ALKBH1"/>
    <property type="match status" value="1"/>
</dbReference>
<gene>
    <name evidence="4" type="ORF">U9M48_028049</name>
</gene>
<evidence type="ECO:0000313" key="5">
    <source>
        <dbReference type="Proteomes" id="UP001341281"/>
    </source>
</evidence>
<dbReference type="GO" id="GO:0005737">
    <property type="term" value="C:cytoplasm"/>
    <property type="evidence" value="ECO:0007669"/>
    <property type="project" value="TreeGrafter"/>
</dbReference>
<comment type="cofactor">
    <cofactor evidence="1">
        <name>Fe(2+)</name>
        <dbReference type="ChEBI" id="CHEBI:29033"/>
    </cofactor>
</comment>
<name>A0AAQ3TYD5_PASNO</name>
<sequence length="213" mass="24050">MPYDHIRPSKLPNRPEPKIFLLQMSQPLTQPFNLCPDYHESEKTKATIPQSHKKRKAGESSTSAASVQHLRPGMVLLKGFVKPEDQIQIVRTKLQEWCQNELMDDVSWKELGSNYTLIWTNPSNRWSTSPRNTEAFKMIAQTANSTASGFPQINRTYASSTTTPTPGSSDFTKTRTRDTAEFMFGDTRDKDQATKINLESGDVLILGGESRLK</sequence>
<dbReference type="AlphaFoldDB" id="A0AAQ3TYD5"/>
<evidence type="ECO:0000313" key="4">
    <source>
        <dbReference type="EMBL" id="WVZ80587.1"/>
    </source>
</evidence>
<reference evidence="4 5" key="1">
    <citation type="submission" date="2024-02" db="EMBL/GenBank/DDBJ databases">
        <title>High-quality chromosome-scale genome assembly of Pensacola bahiagrass (Paspalum notatum Flugge var. saurae).</title>
        <authorList>
            <person name="Vega J.M."/>
            <person name="Podio M."/>
            <person name="Orjuela J."/>
            <person name="Siena L.A."/>
            <person name="Pessino S.C."/>
            <person name="Combes M.C."/>
            <person name="Mariac C."/>
            <person name="Albertini E."/>
            <person name="Pupilli F."/>
            <person name="Ortiz J.P.A."/>
            <person name="Leblanc O."/>
        </authorList>
    </citation>
    <scope>NUCLEOTIDE SEQUENCE [LARGE SCALE GENOMIC DNA]</scope>
    <source>
        <strain evidence="4">R1</strain>
        <tissue evidence="4">Leaf</tissue>
    </source>
</reference>
<dbReference type="GO" id="GO:0035515">
    <property type="term" value="F:oxidative RNA demethylase activity"/>
    <property type="evidence" value="ECO:0007669"/>
    <property type="project" value="TreeGrafter"/>
</dbReference>
<dbReference type="GO" id="GO:0008198">
    <property type="term" value="F:ferrous iron binding"/>
    <property type="evidence" value="ECO:0007669"/>
    <property type="project" value="TreeGrafter"/>
</dbReference>
<dbReference type="GO" id="GO:0035513">
    <property type="term" value="P:oxidative RNA demethylation"/>
    <property type="evidence" value="ECO:0007669"/>
    <property type="project" value="TreeGrafter"/>
</dbReference>
<evidence type="ECO:0000256" key="2">
    <source>
        <dbReference type="ARBA" id="ARBA00007879"/>
    </source>
</evidence>
<dbReference type="GO" id="GO:0035516">
    <property type="term" value="F:broad specificity oxidative DNA demethylase activity"/>
    <property type="evidence" value="ECO:0007669"/>
    <property type="project" value="TreeGrafter"/>
</dbReference>
<dbReference type="Gene3D" id="2.60.120.590">
    <property type="entry name" value="Alpha-ketoglutarate-dependent dioxygenase AlkB-like"/>
    <property type="match status" value="1"/>
</dbReference>